<proteinExistence type="predicted"/>
<evidence type="ECO:0000313" key="2">
    <source>
        <dbReference type="Proteomes" id="UP001199644"/>
    </source>
</evidence>
<sequence>EKASDTTTAAFAQENIAKYEKSLWMLASVLQNTCKM</sequence>
<reference evidence="1" key="1">
    <citation type="submission" date="2021-12" db="EMBL/GenBank/DDBJ databases">
        <title>Prevalence of phenicol resistance gene fexA in Campylobacter isolated from poultry supply chain.</title>
        <authorList>
            <person name="Tang B."/>
            <person name="Zheng X."/>
            <person name="Lin J."/>
            <person name="Lin R."/>
            <person name="Yang H."/>
            <person name="Shen Z."/>
            <person name="Xia F."/>
        </authorList>
    </citation>
    <scope>NUCLEOTIDE SEQUENCE</scope>
    <source>
        <strain evidence="1">CJHN2011004</strain>
    </source>
</reference>
<dbReference type="Proteomes" id="UP001199644">
    <property type="component" value="Unassembled WGS sequence"/>
</dbReference>
<dbReference type="AlphaFoldDB" id="A0AAW5EJX1"/>
<evidence type="ECO:0000313" key="1">
    <source>
        <dbReference type="EMBL" id="MCH3852531.1"/>
    </source>
</evidence>
<feature type="non-terminal residue" evidence="1">
    <location>
        <position position="1"/>
    </location>
</feature>
<comment type="caution">
    <text evidence="1">The sequence shown here is derived from an EMBL/GenBank/DDBJ whole genome shotgun (WGS) entry which is preliminary data.</text>
</comment>
<name>A0AAW5EJX1_CAMJU</name>
<organism evidence="1 2">
    <name type="scientific">Campylobacter jejuni</name>
    <dbReference type="NCBI Taxonomy" id="197"/>
    <lineage>
        <taxon>Bacteria</taxon>
        <taxon>Pseudomonadati</taxon>
        <taxon>Campylobacterota</taxon>
        <taxon>Epsilonproteobacteria</taxon>
        <taxon>Campylobacterales</taxon>
        <taxon>Campylobacteraceae</taxon>
        <taxon>Campylobacter</taxon>
    </lineage>
</organism>
<protein>
    <submittedName>
        <fullName evidence="1">DNA starvation/stationary phase protection protein</fullName>
    </submittedName>
</protein>
<dbReference type="InterPro" id="IPR012347">
    <property type="entry name" value="Ferritin-like"/>
</dbReference>
<gene>
    <name evidence="1" type="ORF">LZC39_10550</name>
</gene>
<accession>A0AAW5EJX1</accession>
<dbReference type="Gene3D" id="1.20.1260.10">
    <property type="match status" value="1"/>
</dbReference>
<dbReference type="EMBL" id="JAJUOL010000175">
    <property type="protein sequence ID" value="MCH3852531.1"/>
    <property type="molecule type" value="Genomic_DNA"/>
</dbReference>